<dbReference type="Proteomes" id="UP000006882">
    <property type="component" value="Chromosome G5"/>
</dbReference>
<organism evidence="1 2">
    <name type="scientific">Prunus persica</name>
    <name type="common">Peach</name>
    <name type="synonym">Amygdalus persica</name>
    <dbReference type="NCBI Taxonomy" id="3760"/>
    <lineage>
        <taxon>Eukaryota</taxon>
        <taxon>Viridiplantae</taxon>
        <taxon>Streptophyta</taxon>
        <taxon>Embryophyta</taxon>
        <taxon>Tracheophyta</taxon>
        <taxon>Spermatophyta</taxon>
        <taxon>Magnoliopsida</taxon>
        <taxon>eudicotyledons</taxon>
        <taxon>Gunneridae</taxon>
        <taxon>Pentapetalae</taxon>
        <taxon>rosids</taxon>
        <taxon>fabids</taxon>
        <taxon>Rosales</taxon>
        <taxon>Rosaceae</taxon>
        <taxon>Amygdaloideae</taxon>
        <taxon>Amygdaleae</taxon>
        <taxon>Prunus</taxon>
    </lineage>
</organism>
<dbReference type="AlphaFoldDB" id="A0A251P4H3"/>
<proteinExistence type="predicted"/>
<protein>
    <submittedName>
        <fullName evidence="1">Uncharacterized protein</fullName>
    </submittedName>
</protein>
<keyword evidence="2" id="KW-1185">Reference proteome</keyword>
<evidence type="ECO:0000313" key="2">
    <source>
        <dbReference type="Proteomes" id="UP000006882"/>
    </source>
</evidence>
<name>A0A251P4H3_PRUPE</name>
<accession>A0A251P4H3</accession>
<gene>
    <name evidence="1" type="ORF">PRUPE_5G064000</name>
</gene>
<dbReference type="EMBL" id="CM007655">
    <property type="protein sequence ID" value="ONI06488.1"/>
    <property type="molecule type" value="Genomic_DNA"/>
</dbReference>
<reference evidence="1 2" key="1">
    <citation type="journal article" date="2013" name="Nat. Genet.">
        <title>The high-quality draft genome of peach (Prunus persica) identifies unique patterns of genetic diversity, domestication and genome evolution.</title>
        <authorList>
            <consortium name="International Peach Genome Initiative"/>
            <person name="Verde I."/>
            <person name="Abbott A.G."/>
            <person name="Scalabrin S."/>
            <person name="Jung S."/>
            <person name="Shu S."/>
            <person name="Marroni F."/>
            <person name="Zhebentyayeva T."/>
            <person name="Dettori M.T."/>
            <person name="Grimwood J."/>
            <person name="Cattonaro F."/>
            <person name="Zuccolo A."/>
            <person name="Rossini L."/>
            <person name="Jenkins J."/>
            <person name="Vendramin E."/>
            <person name="Meisel L.A."/>
            <person name="Decroocq V."/>
            <person name="Sosinski B."/>
            <person name="Prochnik S."/>
            <person name="Mitros T."/>
            <person name="Policriti A."/>
            <person name="Cipriani G."/>
            <person name="Dondini L."/>
            <person name="Ficklin S."/>
            <person name="Goodstein D.M."/>
            <person name="Xuan P."/>
            <person name="Del Fabbro C."/>
            <person name="Aramini V."/>
            <person name="Copetti D."/>
            <person name="Gonzalez S."/>
            <person name="Horner D.S."/>
            <person name="Falchi R."/>
            <person name="Lucas S."/>
            <person name="Mica E."/>
            <person name="Maldonado J."/>
            <person name="Lazzari B."/>
            <person name="Bielenberg D."/>
            <person name="Pirona R."/>
            <person name="Miculan M."/>
            <person name="Barakat A."/>
            <person name="Testolin R."/>
            <person name="Stella A."/>
            <person name="Tartarini S."/>
            <person name="Tonutti P."/>
            <person name="Arus P."/>
            <person name="Orellana A."/>
            <person name="Wells C."/>
            <person name="Main D."/>
            <person name="Vizzotto G."/>
            <person name="Silva H."/>
            <person name="Salamini F."/>
            <person name="Schmutz J."/>
            <person name="Morgante M."/>
            <person name="Rokhsar D.S."/>
        </authorList>
    </citation>
    <scope>NUCLEOTIDE SEQUENCE [LARGE SCALE GENOMIC DNA]</scope>
    <source>
        <strain evidence="2">cv. Nemared</strain>
    </source>
</reference>
<sequence length="143" mass="17078">MLNKLLSSYSFYRLNFLQIPPQPFLKSVIFLYSISLVMVTNLKLERQFLGFGERRMKSERRKGMKREGEWEWGGELERPLKLLKETYFMNVEMSGMGETIKINFKHPSSCKDFHPKTEELSLEYHRTRPADHQVKKICKRKKS</sequence>
<evidence type="ECO:0000313" key="1">
    <source>
        <dbReference type="EMBL" id="ONI06488.1"/>
    </source>
</evidence>
<dbReference type="Gramene" id="ONI06488">
    <property type="protein sequence ID" value="ONI06488"/>
    <property type="gene ID" value="PRUPE_5G064000"/>
</dbReference>